<dbReference type="Proteomes" id="UP000735541">
    <property type="component" value="Unassembled WGS sequence"/>
</dbReference>
<dbReference type="InterPro" id="IPR007995">
    <property type="entry name" value="DUF742"/>
</dbReference>
<dbReference type="Gene3D" id="1.10.10.10">
    <property type="entry name" value="Winged helix-like DNA-binding domain superfamily/Winged helix DNA-binding domain"/>
    <property type="match status" value="1"/>
</dbReference>
<evidence type="ECO:0000313" key="2">
    <source>
        <dbReference type="Proteomes" id="UP000735541"/>
    </source>
</evidence>
<dbReference type="RefSeq" id="WP_228873928.1">
    <property type="nucleotide sequence ID" value="NZ_JAHUVW010000004.1"/>
</dbReference>
<accession>A0ABS6U1B4</accession>
<dbReference type="InterPro" id="IPR036390">
    <property type="entry name" value="WH_DNA-bd_sf"/>
</dbReference>
<comment type="caution">
    <text evidence="1">The sequence shown here is derived from an EMBL/GenBank/DDBJ whole genome shotgun (WGS) entry which is preliminary data.</text>
</comment>
<proteinExistence type="predicted"/>
<protein>
    <submittedName>
        <fullName evidence="1">DUF742 domain-containing protein</fullName>
    </submittedName>
</protein>
<reference evidence="1 2" key="1">
    <citation type="submission" date="2021-07" db="EMBL/GenBank/DDBJ databases">
        <title>Sequencing Streptomyces halstedii LGO-A4 genome an citrus endophytic actinomycete.</title>
        <authorList>
            <person name="Samborskyy M."/>
            <person name="Scott N."/>
            <person name="Deglau R."/>
            <person name="Dickens S."/>
            <person name="Oliveira L.G."/>
        </authorList>
    </citation>
    <scope>NUCLEOTIDE SEQUENCE [LARGE SCALE GENOMIC DNA]</scope>
    <source>
        <strain evidence="1 2">LGO-A4</strain>
    </source>
</reference>
<organism evidence="1 2">
    <name type="scientific">Streptomyces halstedii</name>
    <dbReference type="NCBI Taxonomy" id="1944"/>
    <lineage>
        <taxon>Bacteria</taxon>
        <taxon>Bacillati</taxon>
        <taxon>Actinomycetota</taxon>
        <taxon>Actinomycetes</taxon>
        <taxon>Kitasatosporales</taxon>
        <taxon>Streptomycetaceae</taxon>
        <taxon>Streptomyces</taxon>
    </lineage>
</organism>
<dbReference type="Pfam" id="PF05331">
    <property type="entry name" value="DUF742"/>
    <property type="match status" value="1"/>
</dbReference>
<dbReference type="InterPro" id="IPR036388">
    <property type="entry name" value="WH-like_DNA-bd_sf"/>
</dbReference>
<dbReference type="SUPFAM" id="SSF46785">
    <property type="entry name" value="Winged helix' DNA-binding domain"/>
    <property type="match status" value="1"/>
</dbReference>
<gene>
    <name evidence="1" type="ORF">STHAL_32730</name>
</gene>
<dbReference type="EMBL" id="JAHUVW010000004">
    <property type="protein sequence ID" value="MBV7674216.1"/>
    <property type="molecule type" value="Genomic_DNA"/>
</dbReference>
<dbReference type="PANTHER" id="PTHR36221">
    <property type="entry name" value="DUF742 DOMAIN-CONTAINING PROTEIN"/>
    <property type="match status" value="1"/>
</dbReference>
<dbReference type="PANTHER" id="PTHR36221:SF1">
    <property type="entry name" value="DUF742 DOMAIN-CONTAINING PROTEIN"/>
    <property type="match status" value="1"/>
</dbReference>
<evidence type="ECO:0000313" key="1">
    <source>
        <dbReference type="EMBL" id="MBV7674216.1"/>
    </source>
</evidence>
<keyword evidence="2" id="KW-1185">Reference proteome</keyword>
<sequence length="121" mass="13199">MSPAGHGGDRLVRTYVVTGGRDRPSRSHIDHITLITLTAFSPHLSRAQLNPEQLDILEALSHSCQSVAELGAVLGLPVSVMRILIADLMEADHVTARQRITDTTDLDRTLLEDVLAGLKRL</sequence>
<name>A0ABS6U1B4_STRHA</name>